<evidence type="ECO:0000259" key="9">
    <source>
        <dbReference type="Pfam" id="PF13231"/>
    </source>
</evidence>
<keyword evidence="7 8" id="KW-0472">Membrane</keyword>
<accession>A0A1F7JG76</accession>
<evidence type="ECO:0000256" key="2">
    <source>
        <dbReference type="ARBA" id="ARBA00022475"/>
    </source>
</evidence>
<dbReference type="Proteomes" id="UP000177418">
    <property type="component" value="Unassembled WGS sequence"/>
</dbReference>
<evidence type="ECO:0000313" key="11">
    <source>
        <dbReference type="Proteomes" id="UP000177418"/>
    </source>
</evidence>
<reference evidence="10 11" key="1">
    <citation type="journal article" date="2016" name="Nat. Commun.">
        <title>Thousands of microbial genomes shed light on interconnected biogeochemical processes in an aquifer system.</title>
        <authorList>
            <person name="Anantharaman K."/>
            <person name="Brown C.T."/>
            <person name="Hug L.A."/>
            <person name="Sharon I."/>
            <person name="Castelle C.J."/>
            <person name="Probst A.J."/>
            <person name="Thomas B.C."/>
            <person name="Singh A."/>
            <person name="Wilkins M.J."/>
            <person name="Karaoz U."/>
            <person name="Brodie E.L."/>
            <person name="Williams K.H."/>
            <person name="Hubbard S.S."/>
            <person name="Banfield J.F."/>
        </authorList>
    </citation>
    <scope>NUCLEOTIDE SEQUENCE [LARGE SCALE GENOMIC DNA]</scope>
</reference>
<evidence type="ECO:0000256" key="5">
    <source>
        <dbReference type="ARBA" id="ARBA00022692"/>
    </source>
</evidence>
<protein>
    <recommendedName>
        <fullName evidence="9">Glycosyltransferase RgtA/B/C/D-like domain-containing protein</fullName>
    </recommendedName>
</protein>
<dbReference type="GO" id="GO:0009103">
    <property type="term" value="P:lipopolysaccharide biosynthetic process"/>
    <property type="evidence" value="ECO:0007669"/>
    <property type="project" value="UniProtKB-ARBA"/>
</dbReference>
<feature type="domain" description="Glycosyltransferase RgtA/B/C/D-like" evidence="9">
    <location>
        <begin position="109"/>
        <end position="246"/>
    </location>
</feature>
<evidence type="ECO:0000256" key="4">
    <source>
        <dbReference type="ARBA" id="ARBA00022679"/>
    </source>
</evidence>
<feature type="transmembrane region" description="Helical" evidence="8">
    <location>
        <begin position="111"/>
        <end position="134"/>
    </location>
</feature>
<keyword evidence="3" id="KW-0328">Glycosyltransferase</keyword>
<keyword evidence="6 8" id="KW-1133">Transmembrane helix</keyword>
<keyword evidence="5 8" id="KW-0812">Transmembrane</keyword>
<dbReference type="GO" id="GO:0016763">
    <property type="term" value="F:pentosyltransferase activity"/>
    <property type="evidence" value="ECO:0007669"/>
    <property type="project" value="TreeGrafter"/>
</dbReference>
<dbReference type="EMBL" id="MGAV01000014">
    <property type="protein sequence ID" value="OGK54618.1"/>
    <property type="molecule type" value="Genomic_DNA"/>
</dbReference>
<evidence type="ECO:0000256" key="6">
    <source>
        <dbReference type="ARBA" id="ARBA00022989"/>
    </source>
</evidence>
<proteinExistence type="predicted"/>
<dbReference type="GO" id="GO:0005886">
    <property type="term" value="C:plasma membrane"/>
    <property type="evidence" value="ECO:0007669"/>
    <property type="project" value="UniProtKB-SubCell"/>
</dbReference>
<dbReference type="InterPro" id="IPR038731">
    <property type="entry name" value="RgtA/B/C-like"/>
</dbReference>
<evidence type="ECO:0000313" key="10">
    <source>
        <dbReference type="EMBL" id="OGK54618.1"/>
    </source>
</evidence>
<feature type="transmembrane region" description="Helical" evidence="8">
    <location>
        <begin position="376"/>
        <end position="395"/>
    </location>
</feature>
<keyword evidence="4" id="KW-0808">Transferase</keyword>
<keyword evidence="2" id="KW-1003">Cell membrane</keyword>
<evidence type="ECO:0000256" key="1">
    <source>
        <dbReference type="ARBA" id="ARBA00004651"/>
    </source>
</evidence>
<dbReference type="PANTHER" id="PTHR33908:SF11">
    <property type="entry name" value="MEMBRANE PROTEIN"/>
    <property type="match status" value="1"/>
</dbReference>
<dbReference type="InterPro" id="IPR050297">
    <property type="entry name" value="LipidA_mod_glycosyltrf_83"/>
</dbReference>
<feature type="transmembrane region" description="Helical" evidence="8">
    <location>
        <begin position="320"/>
        <end position="339"/>
    </location>
</feature>
<evidence type="ECO:0000256" key="7">
    <source>
        <dbReference type="ARBA" id="ARBA00023136"/>
    </source>
</evidence>
<organism evidence="10 11">
    <name type="scientific">Candidatus Roizmanbacteria bacterium RIFCSPLOWO2_02_FULL_36_11</name>
    <dbReference type="NCBI Taxonomy" id="1802071"/>
    <lineage>
        <taxon>Bacteria</taxon>
        <taxon>Candidatus Roizmaniibacteriota</taxon>
    </lineage>
</organism>
<name>A0A1F7JG76_9BACT</name>
<dbReference type="AlphaFoldDB" id="A0A1F7JG76"/>
<comment type="caution">
    <text evidence="10">The sequence shown here is derived from an EMBL/GenBank/DDBJ whole genome shotgun (WGS) entry which is preliminary data.</text>
</comment>
<feature type="transmembrane region" description="Helical" evidence="8">
    <location>
        <begin position="234"/>
        <end position="254"/>
    </location>
</feature>
<gene>
    <name evidence="10" type="ORF">A3H78_01900</name>
</gene>
<evidence type="ECO:0000256" key="8">
    <source>
        <dbReference type="SAM" id="Phobius"/>
    </source>
</evidence>
<feature type="transmembrane region" description="Helical" evidence="8">
    <location>
        <begin position="165"/>
        <end position="181"/>
    </location>
</feature>
<comment type="subcellular location">
    <subcellularLocation>
        <location evidence="1">Cell membrane</location>
        <topology evidence="1">Multi-pass membrane protein</topology>
    </subcellularLocation>
</comment>
<feature type="transmembrane region" description="Helical" evidence="8">
    <location>
        <begin position="15"/>
        <end position="33"/>
    </location>
</feature>
<feature type="transmembrane region" description="Helical" evidence="8">
    <location>
        <begin position="345"/>
        <end position="364"/>
    </location>
</feature>
<feature type="transmembrane region" description="Helical" evidence="8">
    <location>
        <begin position="140"/>
        <end position="158"/>
    </location>
</feature>
<dbReference type="PANTHER" id="PTHR33908">
    <property type="entry name" value="MANNOSYLTRANSFERASE YKCB-RELATED"/>
    <property type="match status" value="1"/>
</dbReference>
<feature type="transmembrane region" description="Helical" evidence="8">
    <location>
        <begin position="295"/>
        <end position="313"/>
    </location>
</feature>
<sequence length="490" mass="56742">MKENSIKPHFGLKKIDILLIFFLILIGLVFRLYKIGNPVADWHSWRQADTAAVARNFVRGGFDLLHPKYDDLGRNQTGLDNPQGYRFVEFPFYNSLFATLYKIYSGVSLEIYGRLTSIIFSLLIIAVIYILLLYEDHQLSAFFGALVFAIMPFFIYYSRVILPEMTALSLMFVSILLLYFWPGNFHKKKGWLFFSLSLIFGALALLVKPTTIFFLIPLIYIFIQKNGIYTLKKVSLYIFLILVLLPTGLWRLWIQNFPQGVPASNWLISVVNTYEGPKNIFFRPAFFRWIFYERIPNLILGSYLIFPLLLGFLKKPKKSWLIHSIALSSLVYLFTFQGGNVQHDYYQTLILPSLAMLIGIGFGNIFHEKRLFSNQIFNISTVIVILGFSFAFSYYKVKDYYSTDPNLIKIAKIVNTVTASNVKIVTDRDGDTTLLYLADRKGVAAVYEDLSIFKNNGFKYFVTLHKEIADEVKKQYKTIFENDQVFIFKL</sequence>
<evidence type="ECO:0000256" key="3">
    <source>
        <dbReference type="ARBA" id="ARBA00022676"/>
    </source>
</evidence>
<dbReference type="Pfam" id="PF13231">
    <property type="entry name" value="PMT_2"/>
    <property type="match status" value="1"/>
</dbReference>
<feature type="transmembrane region" description="Helical" evidence="8">
    <location>
        <begin position="193"/>
        <end position="222"/>
    </location>
</feature>